<evidence type="ECO:0000313" key="1">
    <source>
        <dbReference type="EMBL" id="SMQ63136.1"/>
    </source>
</evidence>
<accession>A0A1Y6EL81</accession>
<reference evidence="2" key="1">
    <citation type="submission" date="2017-04" db="EMBL/GenBank/DDBJ databases">
        <authorList>
            <person name="Varghese N."/>
            <person name="Submissions S."/>
        </authorList>
    </citation>
    <scope>NUCLEOTIDE SEQUENCE [LARGE SCALE GENOMIC DNA]</scope>
</reference>
<dbReference type="AlphaFoldDB" id="A0A1Y6EL81"/>
<name>A0A1Y6EL81_9SPHN</name>
<gene>
    <name evidence="1" type="ORF">SAMN06297468_0803</name>
</gene>
<proteinExistence type="predicted"/>
<dbReference type="EMBL" id="FXWG01000001">
    <property type="protein sequence ID" value="SMQ63136.1"/>
    <property type="molecule type" value="Genomic_DNA"/>
</dbReference>
<evidence type="ECO:0000313" key="2">
    <source>
        <dbReference type="Proteomes" id="UP000194420"/>
    </source>
</evidence>
<organism evidence="1 2">
    <name type="scientific">Altererythrobacter xiamenensis</name>
    <dbReference type="NCBI Taxonomy" id="1316679"/>
    <lineage>
        <taxon>Bacteria</taxon>
        <taxon>Pseudomonadati</taxon>
        <taxon>Pseudomonadota</taxon>
        <taxon>Alphaproteobacteria</taxon>
        <taxon>Sphingomonadales</taxon>
        <taxon>Erythrobacteraceae</taxon>
        <taxon>Altererythrobacter</taxon>
    </lineage>
</organism>
<keyword evidence="2" id="KW-1185">Reference proteome</keyword>
<protein>
    <submittedName>
        <fullName evidence="1">Uncharacterized protein</fullName>
    </submittedName>
</protein>
<dbReference type="Proteomes" id="UP000194420">
    <property type="component" value="Unassembled WGS sequence"/>
</dbReference>
<dbReference type="OrthoDB" id="7433248at2"/>
<sequence length="78" mass="9143">MSTFILEFQNLDGHTTETVTLEGENPAQAFRLVEQKQTSSPVKLFREHYRGRKFLGEIQRDRTGVWHILENNRTGEPR</sequence>
<dbReference type="RefSeq" id="WP_086436689.1">
    <property type="nucleotide sequence ID" value="NZ_FXWG01000001.1"/>
</dbReference>